<evidence type="ECO:0000313" key="4">
    <source>
        <dbReference type="Proteomes" id="UP000184330"/>
    </source>
</evidence>
<keyword evidence="2" id="KW-1133">Transmembrane helix</keyword>
<keyword evidence="4" id="KW-1185">Reference proteome</keyword>
<gene>
    <name evidence="3" type="ORF">PAC_16158</name>
</gene>
<name>A0A1L7XMU4_9HELO</name>
<feature type="transmembrane region" description="Helical" evidence="2">
    <location>
        <begin position="864"/>
        <end position="886"/>
    </location>
</feature>
<reference evidence="3 4" key="1">
    <citation type="submission" date="2016-03" db="EMBL/GenBank/DDBJ databases">
        <authorList>
            <person name="Ploux O."/>
        </authorList>
    </citation>
    <scope>NUCLEOTIDE SEQUENCE [LARGE SCALE GENOMIC DNA]</scope>
    <source>
        <strain evidence="3 4">UAMH 11012</strain>
    </source>
</reference>
<proteinExistence type="predicted"/>
<dbReference type="EMBL" id="FJOG01000035">
    <property type="protein sequence ID" value="CZR66257.1"/>
    <property type="molecule type" value="Genomic_DNA"/>
</dbReference>
<evidence type="ECO:0000256" key="2">
    <source>
        <dbReference type="SAM" id="Phobius"/>
    </source>
</evidence>
<keyword evidence="2" id="KW-0472">Membrane</keyword>
<feature type="region of interest" description="Disordered" evidence="1">
    <location>
        <begin position="304"/>
        <end position="345"/>
    </location>
</feature>
<sequence length="888" mass="101175">MRPTTPDFSFAQQAGPSSPPTTPTSTPTFTFNKNRRHGSAHFARPEDGSAIAPVGTGRQFSSTPSRPQETFNKWDAYTSFNVTGRFSRGMNCIGISRHGRRCAWDIPKGKYDDLRRILDWIETQSPHEAEKYLLDIARLSLCQDFHQNQAYDFVDEWRALLDNTYRSANIKSDNGVKVLQQVASKWDAYEFFNVIVRDSKGMTCISITRLGKRCRWDLRNKYDELRRLLDWIDTQGPQEARKYLQDIASLSLCPWHQKQAYDFVEEWIDMLPKIPYAVVPTANEDGNLQEHESEQKEGRVKLEIMAPEENRNGKENTAVNTPESQTDNCTTSTDNGSDARSLVAPSPEVRQVYEQRMPDISTGVDEANKVQKVSVNDLYVQMEFSRKRIEESSRASPTSLRESEASLRSLYTRGTAQGVENAQLKSVDLNLPMRGKLSRFYSDFSKNILGQIPWSPPSPPALEALPSQDSLSNKSRPLNLKLSISEEYMYSNAMTWQEVESLKRYLKMSLGDYEGFLALMSTYPQFNSASYQQGNLELLSRFLLDAPSENPRSCEPLPVTNISLLFQTRKLGKNTRRLQWTCSCGHKSYDDFIEYKPGATVSLANELIEAGYISHAQISNSTNTPFSSFIVYINNVFTGIKRQVSRVRSPSLPSFSTSGQTAGMPMTCMPTNRCRWLHMCLKKRPYATKMEPLHVCKDEDQNSYTDASFFRALRKAYYQHRSWKEKLLFKLSKIEFVEFDLCPEDLVDHIIPDKLPPTVDEYEFQPPPPLKKCPPIGASHMMHLFTSCSSQPLNTSLYLRHIPKRKDKALSFQPGVLDDQTGYGLHFVEKLNSSLAVTVMFIVSLIVGIMFAIWWSIRKQDIQGAFGVASYVTSVITLAVMTWQMWSV</sequence>
<feature type="compositionally biased region" description="Polar residues" evidence="1">
    <location>
        <begin position="315"/>
        <end position="338"/>
    </location>
</feature>
<dbReference type="OrthoDB" id="9988102at2759"/>
<feature type="transmembrane region" description="Helical" evidence="2">
    <location>
        <begin position="835"/>
        <end position="857"/>
    </location>
</feature>
<feature type="compositionally biased region" description="Polar residues" evidence="1">
    <location>
        <begin position="58"/>
        <end position="67"/>
    </location>
</feature>
<evidence type="ECO:0000313" key="3">
    <source>
        <dbReference type="EMBL" id="CZR66257.1"/>
    </source>
</evidence>
<evidence type="ECO:0000256" key="1">
    <source>
        <dbReference type="SAM" id="MobiDB-lite"/>
    </source>
</evidence>
<protein>
    <submittedName>
        <fullName evidence="3">Uncharacterized protein</fullName>
    </submittedName>
</protein>
<dbReference type="STRING" id="576137.A0A1L7XMU4"/>
<dbReference type="Proteomes" id="UP000184330">
    <property type="component" value="Unassembled WGS sequence"/>
</dbReference>
<keyword evidence="2" id="KW-0812">Transmembrane</keyword>
<organism evidence="3 4">
    <name type="scientific">Phialocephala subalpina</name>
    <dbReference type="NCBI Taxonomy" id="576137"/>
    <lineage>
        <taxon>Eukaryota</taxon>
        <taxon>Fungi</taxon>
        <taxon>Dikarya</taxon>
        <taxon>Ascomycota</taxon>
        <taxon>Pezizomycotina</taxon>
        <taxon>Leotiomycetes</taxon>
        <taxon>Helotiales</taxon>
        <taxon>Mollisiaceae</taxon>
        <taxon>Phialocephala</taxon>
        <taxon>Phialocephala fortinii species complex</taxon>
    </lineage>
</organism>
<feature type="compositionally biased region" description="Basic and acidic residues" evidence="1">
    <location>
        <begin position="304"/>
        <end position="314"/>
    </location>
</feature>
<feature type="region of interest" description="Disordered" evidence="1">
    <location>
        <begin position="1"/>
        <end position="67"/>
    </location>
</feature>
<accession>A0A1L7XMU4</accession>
<feature type="compositionally biased region" description="Polar residues" evidence="1">
    <location>
        <begin position="1"/>
        <end position="15"/>
    </location>
</feature>
<dbReference type="AlphaFoldDB" id="A0A1L7XMU4"/>